<name>A0A317EL18_9SPHI</name>
<dbReference type="RefSeq" id="WP_109925081.1">
    <property type="nucleotide sequence ID" value="NZ_QGNZ01000002.1"/>
</dbReference>
<evidence type="ECO:0000313" key="3">
    <source>
        <dbReference type="Proteomes" id="UP000245379"/>
    </source>
</evidence>
<evidence type="ECO:0000256" key="1">
    <source>
        <dbReference type="SAM" id="Phobius"/>
    </source>
</evidence>
<keyword evidence="3" id="KW-1185">Reference proteome</keyword>
<feature type="transmembrane region" description="Helical" evidence="1">
    <location>
        <begin position="76"/>
        <end position="98"/>
    </location>
</feature>
<organism evidence="2 3">
    <name type="scientific">Pedobacter yonginense</name>
    <dbReference type="NCBI Taxonomy" id="651869"/>
    <lineage>
        <taxon>Bacteria</taxon>
        <taxon>Pseudomonadati</taxon>
        <taxon>Bacteroidota</taxon>
        <taxon>Sphingobacteriia</taxon>
        <taxon>Sphingobacteriales</taxon>
        <taxon>Sphingobacteriaceae</taxon>
        <taxon>Pedobacter</taxon>
    </lineage>
</organism>
<keyword evidence="1" id="KW-1133">Transmembrane helix</keyword>
<dbReference type="InterPro" id="IPR021215">
    <property type="entry name" value="DUF2752"/>
</dbReference>
<protein>
    <submittedName>
        <fullName evidence="2">DUF2752 domain-containing protein</fullName>
    </submittedName>
</protein>
<accession>A0A317EL18</accession>
<gene>
    <name evidence="2" type="ORF">DHW03_07075</name>
</gene>
<dbReference type="Pfam" id="PF10825">
    <property type="entry name" value="DUF2752"/>
    <property type="match status" value="1"/>
</dbReference>
<keyword evidence="1" id="KW-0472">Membrane</keyword>
<dbReference type="OrthoDB" id="9815897at2"/>
<dbReference type="Proteomes" id="UP000245379">
    <property type="component" value="Unassembled WGS sequence"/>
</dbReference>
<dbReference type="AlphaFoldDB" id="A0A317EL18"/>
<keyword evidence="1" id="KW-0812">Transmembrane</keyword>
<comment type="caution">
    <text evidence="2">The sequence shown here is derived from an EMBL/GenBank/DDBJ whole genome shotgun (WGS) entry which is preliminary data.</text>
</comment>
<reference evidence="2 3" key="1">
    <citation type="submission" date="2018-05" db="EMBL/GenBank/DDBJ databases">
        <title>Pedobacter paludis sp. nov., isolated from wetland soil.</title>
        <authorList>
            <person name="Zhang Y."/>
            <person name="Wang G."/>
        </authorList>
    </citation>
    <scope>NUCLEOTIDE SEQUENCE [LARGE SCALE GENOMIC DNA]</scope>
    <source>
        <strain evidence="2 3">KCTC22721</strain>
    </source>
</reference>
<proteinExistence type="predicted"/>
<dbReference type="EMBL" id="QGNZ01000002">
    <property type="protein sequence ID" value="PWS27372.1"/>
    <property type="molecule type" value="Genomic_DNA"/>
</dbReference>
<feature type="transmembrane region" description="Helical" evidence="1">
    <location>
        <begin position="52"/>
        <end position="70"/>
    </location>
</feature>
<sequence length="106" mass="12103">MDHQHNNFLDWVGHHLLSCPLKFYFGIDCPGCGLQRSVLALLRGNFLDSFKLYPATVPLILIVLFSIIHLKVDFKFGASLIKIAFIGIASIILINYIYKIYNHQLI</sequence>
<evidence type="ECO:0000313" key="2">
    <source>
        <dbReference type="EMBL" id="PWS27372.1"/>
    </source>
</evidence>